<dbReference type="EMBL" id="MU864490">
    <property type="protein sequence ID" value="KAK4184413.1"/>
    <property type="molecule type" value="Genomic_DNA"/>
</dbReference>
<reference evidence="2" key="2">
    <citation type="submission" date="2023-05" db="EMBL/GenBank/DDBJ databases">
        <authorList>
            <consortium name="Lawrence Berkeley National Laboratory"/>
            <person name="Steindorff A."/>
            <person name="Hensen N."/>
            <person name="Bonometti L."/>
            <person name="Westerberg I."/>
            <person name="Brannstrom I.O."/>
            <person name="Guillou S."/>
            <person name="Cros-Aarteil S."/>
            <person name="Calhoun S."/>
            <person name="Haridas S."/>
            <person name="Kuo A."/>
            <person name="Mondo S."/>
            <person name="Pangilinan J."/>
            <person name="Riley R."/>
            <person name="Labutti K."/>
            <person name="Andreopoulos B."/>
            <person name="Lipzen A."/>
            <person name="Chen C."/>
            <person name="Yanf M."/>
            <person name="Daum C."/>
            <person name="Ng V."/>
            <person name="Clum A."/>
            <person name="Ohm R."/>
            <person name="Martin F."/>
            <person name="Silar P."/>
            <person name="Natvig D."/>
            <person name="Lalanne C."/>
            <person name="Gautier V."/>
            <person name="Ament-Velasquez S.L."/>
            <person name="Kruys A."/>
            <person name="Hutchinson M.I."/>
            <person name="Powell A.J."/>
            <person name="Barry K."/>
            <person name="Miller A.N."/>
            <person name="Grigoriev I.V."/>
            <person name="Debuchy R."/>
            <person name="Gladieux P."/>
            <person name="Thoren M.H."/>
            <person name="Johannesson H."/>
        </authorList>
    </citation>
    <scope>NUCLEOTIDE SEQUENCE</scope>
    <source>
        <strain evidence="2">PSN309</strain>
    </source>
</reference>
<name>A0AAN6WLN6_9PEZI</name>
<gene>
    <name evidence="2" type="ORF">QBC35DRAFT_506031</name>
</gene>
<accession>A0AAN6WLN6</accession>
<dbReference type="PANTHER" id="PTHR43798">
    <property type="entry name" value="MONOACYLGLYCEROL LIPASE"/>
    <property type="match status" value="1"/>
</dbReference>
<proteinExistence type="predicted"/>
<dbReference type="Gene3D" id="3.40.50.1820">
    <property type="entry name" value="alpha/beta hydrolase"/>
    <property type="match status" value="1"/>
</dbReference>
<dbReference type="SUPFAM" id="SSF53474">
    <property type="entry name" value="alpha/beta-Hydrolases"/>
    <property type="match status" value="1"/>
</dbReference>
<dbReference type="Pfam" id="PF00561">
    <property type="entry name" value="Abhydrolase_1"/>
    <property type="match status" value="1"/>
</dbReference>
<dbReference type="PANTHER" id="PTHR43798:SF5">
    <property type="entry name" value="MONOACYLGLYCEROL LIPASE ABHD6"/>
    <property type="match status" value="1"/>
</dbReference>
<dbReference type="GO" id="GO:0016020">
    <property type="term" value="C:membrane"/>
    <property type="evidence" value="ECO:0007669"/>
    <property type="project" value="TreeGrafter"/>
</dbReference>
<dbReference type="AlphaFoldDB" id="A0AAN6WLN6"/>
<organism evidence="2 3">
    <name type="scientific">Podospora australis</name>
    <dbReference type="NCBI Taxonomy" id="1536484"/>
    <lineage>
        <taxon>Eukaryota</taxon>
        <taxon>Fungi</taxon>
        <taxon>Dikarya</taxon>
        <taxon>Ascomycota</taxon>
        <taxon>Pezizomycotina</taxon>
        <taxon>Sordariomycetes</taxon>
        <taxon>Sordariomycetidae</taxon>
        <taxon>Sordariales</taxon>
        <taxon>Podosporaceae</taxon>
        <taxon>Podospora</taxon>
    </lineage>
</organism>
<dbReference type="InterPro" id="IPR029058">
    <property type="entry name" value="AB_hydrolase_fold"/>
</dbReference>
<protein>
    <submittedName>
        <fullName evidence="2">Alpha/Beta hydrolase protein</fullName>
    </submittedName>
</protein>
<dbReference type="Proteomes" id="UP001302126">
    <property type="component" value="Unassembled WGS sequence"/>
</dbReference>
<comment type="caution">
    <text evidence="2">The sequence shown here is derived from an EMBL/GenBank/DDBJ whole genome shotgun (WGS) entry which is preliminary data.</text>
</comment>
<dbReference type="GO" id="GO:0047372">
    <property type="term" value="F:monoacylglycerol lipase activity"/>
    <property type="evidence" value="ECO:0007669"/>
    <property type="project" value="TreeGrafter"/>
</dbReference>
<evidence type="ECO:0000313" key="2">
    <source>
        <dbReference type="EMBL" id="KAK4184413.1"/>
    </source>
</evidence>
<sequence>MSTHQTAKTLYVQSPTIPDTKYAYRRLGTSTPGTPPLLILTHFRGVMDTFDPLLVNTLSSNRRVILFDYAGVGLSTGKAATTVRESANHILEFLSLIHEPKIDILGFSLGGIVAQLIALNADPAKLVIRKLILAGTTPSAGEGILSSPNEEDVNKWAGAQNVDVNAFKVLFFPQNKEGDDAAEQWFARIHERNTFTSGEDKVATWLSQGYADGAVGLQAQVSQLQHWGSLEGSEGLNGSFARLGELTGAEVLVVNGHDDYMIPTVNSFVLQQKLPNGHLIVYPNSGHGAIFQYASLFSKHAQLFLGA</sequence>
<reference evidence="2" key="1">
    <citation type="journal article" date="2023" name="Mol. Phylogenet. Evol.">
        <title>Genome-scale phylogeny and comparative genomics of the fungal order Sordariales.</title>
        <authorList>
            <person name="Hensen N."/>
            <person name="Bonometti L."/>
            <person name="Westerberg I."/>
            <person name="Brannstrom I.O."/>
            <person name="Guillou S."/>
            <person name="Cros-Aarteil S."/>
            <person name="Calhoun S."/>
            <person name="Haridas S."/>
            <person name="Kuo A."/>
            <person name="Mondo S."/>
            <person name="Pangilinan J."/>
            <person name="Riley R."/>
            <person name="LaButti K."/>
            <person name="Andreopoulos B."/>
            <person name="Lipzen A."/>
            <person name="Chen C."/>
            <person name="Yan M."/>
            <person name="Daum C."/>
            <person name="Ng V."/>
            <person name="Clum A."/>
            <person name="Steindorff A."/>
            <person name="Ohm R.A."/>
            <person name="Martin F."/>
            <person name="Silar P."/>
            <person name="Natvig D.O."/>
            <person name="Lalanne C."/>
            <person name="Gautier V."/>
            <person name="Ament-Velasquez S.L."/>
            <person name="Kruys A."/>
            <person name="Hutchinson M.I."/>
            <person name="Powell A.J."/>
            <person name="Barry K."/>
            <person name="Miller A.N."/>
            <person name="Grigoriev I.V."/>
            <person name="Debuchy R."/>
            <person name="Gladieux P."/>
            <person name="Hiltunen Thoren M."/>
            <person name="Johannesson H."/>
        </authorList>
    </citation>
    <scope>NUCLEOTIDE SEQUENCE</scope>
    <source>
        <strain evidence="2">PSN309</strain>
    </source>
</reference>
<keyword evidence="2" id="KW-0378">Hydrolase</keyword>
<feature type="domain" description="AB hydrolase-1" evidence="1">
    <location>
        <begin position="35"/>
        <end position="291"/>
    </location>
</feature>
<dbReference type="InterPro" id="IPR000073">
    <property type="entry name" value="AB_hydrolase_1"/>
</dbReference>
<keyword evidence="3" id="KW-1185">Reference proteome</keyword>
<dbReference type="InterPro" id="IPR050266">
    <property type="entry name" value="AB_hydrolase_sf"/>
</dbReference>
<dbReference type="GO" id="GO:0046464">
    <property type="term" value="P:acylglycerol catabolic process"/>
    <property type="evidence" value="ECO:0007669"/>
    <property type="project" value="TreeGrafter"/>
</dbReference>
<evidence type="ECO:0000259" key="1">
    <source>
        <dbReference type="Pfam" id="PF00561"/>
    </source>
</evidence>
<evidence type="ECO:0000313" key="3">
    <source>
        <dbReference type="Proteomes" id="UP001302126"/>
    </source>
</evidence>